<dbReference type="GO" id="GO:0034456">
    <property type="term" value="C:UTP-C complex"/>
    <property type="evidence" value="ECO:0007669"/>
    <property type="project" value="TreeGrafter"/>
</dbReference>
<dbReference type="GO" id="GO:0003723">
    <property type="term" value="F:RNA binding"/>
    <property type="evidence" value="ECO:0007669"/>
    <property type="project" value="UniProtKB-KW"/>
</dbReference>
<dbReference type="OMA" id="NPHGGKE"/>
<evidence type="ECO:0000259" key="11">
    <source>
        <dbReference type="Pfam" id="PF17405"/>
    </source>
</evidence>
<evidence type="ECO:0000313" key="15">
    <source>
        <dbReference type="Proteomes" id="UP000007875"/>
    </source>
</evidence>
<dbReference type="InterPro" id="IPR035369">
    <property type="entry name" value="Nrap_D4"/>
</dbReference>
<dbReference type="Pfam" id="PF17403">
    <property type="entry name" value="Nrap_D2"/>
    <property type="match status" value="1"/>
</dbReference>
<feature type="domain" description="Nrap protein" evidence="11">
    <location>
        <begin position="577"/>
        <end position="776"/>
    </location>
</feature>
<feature type="domain" description="Nrap protein" evidence="13">
    <location>
        <begin position="935"/>
        <end position="1062"/>
    </location>
</feature>
<sequence length="1071" mass="121629">LSYSDLYKPPSNDEIIHLRGTENMFSSNSNLVKLQFKETLNEISITKKQRSIIDDYLHSVHDVIMKIPSKGQALLQDHSCLGDIKFPMVENPRTVKGNMIFLPPVEIKVVGSYQLNTGIKQHLDVDLLLIMPKECMQEKDHLNQRYLRKRAAYLYVASYLHANDYDVKFGYFHQETLKPILVVTPTGKLEKVVIRLHVCPEAGSLKVGRFAPGKSNVRFNWFYGKQGEGNFPSTPHYNHLVLMDLYMESNLQTLHNTSKDFPEFKNSIKLIKTWLYQRELNQGCGSFSGFIASMLLHYLLNIGKINKVMSCLQIVKNFFQFLATSDWKVQGIGCSDEQVLKDFHENYEVVFTDENGKLNFCGSLTAIFYDQVRHEAKISLSALSASGNAFDVIFLSPAPFTRKYDYIINVYKPKLLKQSSAANEHRLVDMGGYYIGALTSTIADILIRGFGHRVELCGVCTPSYGLWNIGEKPPNWYQVSNHLSGLILNEDHAFNPLQLGPSADSIEAKSFREFWGNLSDLRRFKDGSICESVVFGSDDLVGLREIPIQIAKHILFKHCDIPLSALSFSTNQIEEIISLPWKQLSSGNYVVSMAIRSYNEICHKIRELHSLPLSITSIQGGPILRNTEVYPTPPFQTTRIENTIEIAGVKREIPVPGQPCAPFRKPIEIVCHLEGSGAWPQEAGALRRLKAAFHVSMCEALKSSFTCVACQDHFDVIKDGFVFRISVAYHREVAVMQTQRTDDGMIKMVNTAESIELEKRILKLPQLASALHGLHQRFGSYGRCCRVTKRWINSMMLSGQLRDEAVDLLCAFIYLSPQPYLPPGSSQVGFLRFLHFISTFDFNSTPLVVDFNNELTESDMNDVHDNFNSNRSTLPPICIFTSKDRLQSPWTTSGPSKIILRRMKDLARITLRSIETKIKDAGKDMGFKNILSHSLSAYDVIIRLKSEWLPRRYESEEYKQSKRNTADYRNVCNDCLPVLNFDPLRQYFDDLKNSFHELAIFFYDCNGGSVIGVLWKPNAFKPKPFQLLSSCCVLQPDGKVVPEVSMILEDFKIMGQGLVDSITLNSDKWKI</sequence>
<evidence type="ECO:0000256" key="4">
    <source>
        <dbReference type="ARBA" id="ARBA00022884"/>
    </source>
</evidence>
<evidence type="ECO:0000259" key="12">
    <source>
        <dbReference type="Pfam" id="PF17406"/>
    </source>
</evidence>
<dbReference type="Proteomes" id="UP000007875">
    <property type="component" value="Unassembled WGS sequence"/>
</dbReference>
<feature type="domain" description="Nrap protein" evidence="8">
    <location>
        <begin position="125"/>
        <end position="259"/>
    </location>
</feature>
<keyword evidence="4 7" id="KW-0694">RNA-binding</keyword>
<reference evidence="14" key="2">
    <citation type="submission" date="2025-08" db="UniProtKB">
        <authorList>
            <consortium name="Ensembl"/>
        </authorList>
    </citation>
    <scope>IDENTIFICATION</scope>
</reference>
<dbReference type="InterPro" id="IPR035368">
    <property type="entry name" value="Nrap_D3"/>
</dbReference>
<dbReference type="GO" id="GO:0032545">
    <property type="term" value="C:CURI complex"/>
    <property type="evidence" value="ECO:0007669"/>
    <property type="project" value="TreeGrafter"/>
</dbReference>
<dbReference type="GeneTree" id="ENSGT00390000018619"/>
<name>H2YJS5_CIOSA</name>
<dbReference type="HOGENOM" id="CLU_003502_0_1_1"/>
<dbReference type="Gene3D" id="1.10.1410.10">
    <property type="match status" value="1"/>
</dbReference>
<comment type="subcellular location">
    <subcellularLocation>
        <location evidence="1 7">Nucleus</location>
        <location evidence="1 7">Nucleolus</location>
    </subcellularLocation>
</comment>
<dbReference type="GO" id="GO:0006364">
    <property type="term" value="P:rRNA processing"/>
    <property type="evidence" value="ECO:0007669"/>
    <property type="project" value="TreeGrafter"/>
</dbReference>
<keyword evidence="15" id="KW-1185">Reference proteome</keyword>
<dbReference type="Pfam" id="PF03813">
    <property type="entry name" value="Nrap"/>
    <property type="match status" value="1"/>
</dbReference>
<dbReference type="InterPro" id="IPR035367">
    <property type="entry name" value="Nrap_D2"/>
</dbReference>
<proteinExistence type="inferred from homology"/>
<dbReference type="Pfam" id="PF17404">
    <property type="entry name" value="Nrap_D3"/>
    <property type="match status" value="1"/>
</dbReference>
<evidence type="ECO:0000259" key="10">
    <source>
        <dbReference type="Pfam" id="PF17404"/>
    </source>
</evidence>
<evidence type="ECO:0000313" key="14">
    <source>
        <dbReference type="Ensembl" id="ENSCSAVP00000005574.1"/>
    </source>
</evidence>
<dbReference type="InParanoid" id="H2YJS5"/>
<dbReference type="InterPro" id="IPR035082">
    <property type="entry name" value="Nrap_D1"/>
</dbReference>
<dbReference type="Gene3D" id="3.30.70.3030">
    <property type="match status" value="1"/>
</dbReference>
<reference evidence="15" key="1">
    <citation type="submission" date="2003-08" db="EMBL/GenBank/DDBJ databases">
        <authorList>
            <person name="Birren B."/>
            <person name="Nusbaum C."/>
            <person name="Abebe A."/>
            <person name="Abouelleil A."/>
            <person name="Adekoya E."/>
            <person name="Ait-zahra M."/>
            <person name="Allen N."/>
            <person name="Allen T."/>
            <person name="An P."/>
            <person name="Anderson M."/>
            <person name="Anderson S."/>
            <person name="Arachchi H."/>
            <person name="Armbruster J."/>
            <person name="Bachantsang P."/>
            <person name="Baldwin J."/>
            <person name="Barry A."/>
            <person name="Bayul T."/>
            <person name="Blitshsteyn B."/>
            <person name="Bloom T."/>
            <person name="Blye J."/>
            <person name="Boguslavskiy L."/>
            <person name="Borowsky M."/>
            <person name="Boukhgalter B."/>
            <person name="Brunache A."/>
            <person name="Butler J."/>
            <person name="Calixte N."/>
            <person name="Calvo S."/>
            <person name="Camarata J."/>
            <person name="Campo K."/>
            <person name="Chang J."/>
            <person name="Cheshatsang Y."/>
            <person name="Citroen M."/>
            <person name="Collymore A."/>
            <person name="Considine T."/>
            <person name="Cook A."/>
            <person name="Cooke P."/>
            <person name="Corum B."/>
            <person name="Cuomo C."/>
            <person name="David R."/>
            <person name="Dawoe T."/>
            <person name="Degray S."/>
            <person name="Dodge S."/>
            <person name="Dooley K."/>
            <person name="Dorje P."/>
            <person name="Dorjee K."/>
            <person name="Dorris L."/>
            <person name="Duffey N."/>
            <person name="Dupes A."/>
            <person name="Elkins T."/>
            <person name="Engels R."/>
            <person name="Erickson J."/>
            <person name="Farina A."/>
            <person name="Faro S."/>
            <person name="Ferreira P."/>
            <person name="Fischer H."/>
            <person name="Fitzgerald M."/>
            <person name="Foley K."/>
            <person name="Gage D."/>
            <person name="Galagan J."/>
            <person name="Gearin G."/>
            <person name="Gnerre S."/>
            <person name="Gnirke A."/>
            <person name="Goyette A."/>
            <person name="Graham J."/>
            <person name="Grandbois E."/>
            <person name="Gyaltsen K."/>
            <person name="Hafez N."/>
            <person name="Hagopian D."/>
            <person name="Hagos B."/>
            <person name="Hall J."/>
            <person name="Hatcher B."/>
            <person name="Heller A."/>
            <person name="Higgins H."/>
            <person name="Honan T."/>
            <person name="Horn A."/>
            <person name="Houde N."/>
            <person name="Hughes L."/>
            <person name="Hulme W."/>
            <person name="Husby E."/>
            <person name="Iliev I."/>
            <person name="Jaffe D."/>
            <person name="Jones C."/>
            <person name="Kamal M."/>
            <person name="Kamat A."/>
            <person name="Kamvysselis M."/>
            <person name="Karlsson E."/>
            <person name="Kells C."/>
            <person name="Kieu A."/>
            <person name="Kisner P."/>
            <person name="Kodira C."/>
            <person name="Kulbokas E."/>
            <person name="Labutti K."/>
            <person name="Lama D."/>
            <person name="Landers T."/>
            <person name="Leger J."/>
            <person name="Levine S."/>
            <person name="Lewis D."/>
            <person name="Lewis T."/>
            <person name="Lindblad-toh K."/>
            <person name="Liu X."/>
            <person name="Lokyitsang T."/>
            <person name="Lokyitsang Y."/>
            <person name="Lucien O."/>
            <person name="Lui A."/>
            <person name="Ma L.J."/>
            <person name="Mabbitt R."/>
            <person name="Macdonald J."/>
            <person name="Maclean C."/>
            <person name="Major J."/>
            <person name="Manning J."/>
            <person name="Marabella R."/>
            <person name="Maru K."/>
            <person name="Matthews C."/>
            <person name="Mauceli E."/>
            <person name="Mccarthy M."/>
            <person name="Mcdonough S."/>
            <person name="Mcghee T."/>
            <person name="Meldrim J."/>
            <person name="Meneus L."/>
            <person name="Mesirov J."/>
            <person name="Mihalev A."/>
            <person name="Mihova T."/>
            <person name="Mikkelsen T."/>
            <person name="Mlenga V."/>
            <person name="Moru K."/>
            <person name="Mozes J."/>
            <person name="Mulrain L."/>
            <person name="Munson G."/>
            <person name="Naylor J."/>
            <person name="Newes C."/>
            <person name="Nguyen C."/>
            <person name="Nguyen N."/>
            <person name="Nguyen T."/>
            <person name="Nicol R."/>
            <person name="Nielsen C."/>
            <person name="Nizzari M."/>
            <person name="Norbu C."/>
            <person name="Norbu N."/>
            <person name="O'donnell P."/>
            <person name="Okoawo O."/>
            <person name="O'leary S."/>
            <person name="Omotosho B."/>
            <person name="O'neill K."/>
            <person name="Osman S."/>
            <person name="Parker S."/>
            <person name="Perrin D."/>
            <person name="Phunkhang P."/>
            <person name="Piqani B."/>
            <person name="Purcell S."/>
            <person name="Rachupka T."/>
            <person name="Ramasamy U."/>
            <person name="Rameau R."/>
            <person name="Ray V."/>
            <person name="Raymond C."/>
            <person name="Retta R."/>
            <person name="Richardson S."/>
            <person name="Rise C."/>
            <person name="Rodriguez J."/>
            <person name="Rogers J."/>
            <person name="Rogov P."/>
            <person name="Rutman M."/>
            <person name="Schupbach R."/>
            <person name="Seaman C."/>
            <person name="Settipalli S."/>
            <person name="Sharpe T."/>
            <person name="Sheridan J."/>
            <person name="Sherpa N."/>
            <person name="Shi J."/>
            <person name="Smirnov S."/>
            <person name="Smith C."/>
            <person name="Sougnez C."/>
            <person name="Spencer B."/>
            <person name="Stalker J."/>
            <person name="Stange-thomann N."/>
            <person name="Stavropoulos S."/>
            <person name="Stetson K."/>
            <person name="Stone C."/>
            <person name="Stone S."/>
            <person name="Stubbs M."/>
            <person name="Talamas J."/>
            <person name="Tchuinga P."/>
            <person name="Tenzing P."/>
            <person name="Tesfaye S."/>
            <person name="Theodore J."/>
            <person name="Thoulutsang Y."/>
            <person name="Topham K."/>
            <person name="Towey S."/>
            <person name="Tsamla T."/>
            <person name="Tsomo N."/>
            <person name="Vallee D."/>
            <person name="Vassiliev H."/>
            <person name="Venkataraman V."/>
            <person name="Vinson J."/>
            <person name="Vo A."/>
            <person name="Wade C."/>
            <person name="Wang S."/>
            <person name="Wangchuk T."/>
            <person name="Wangdi T."/>
            <person name="Whittaker C."/>
            <person name="Wilkinson J."/>
            <person name="Wu Y."/>
            <person name="Wyman D."/>
            <person name="Yadav S."/>
            <person name="Yang S."/>
            <person name="Yang X."/>
            <person name="Yeager S."/>
            <person name="Yee E."/>
            <person name="Young G."/>
            <person name="Zainoun J."/>
            <person name="Zembeck L."/>
            <person name="Zimmer A."/>
            <person name="Zody M."/>
            <person name="Lander E."/>
        </authorList>
    </citation>
    <scope>NUCLEOTIDE SEQUENCE [LARGE SCALE GENOMIC DNA]</scope>
</reference>
<evidence type="ECO:0000256" key="1">
    <source>
        <dbReference type="ARBA" id="ARBA00004604"/>
    </source>
</evidence>
<dbReference type="PANTHER" id="PTHR17972">
    <property type="entry name" value="NUCLEOLAR RNA-ASSOCIATED PROTEIN"/>
    <property type="match status" value="1"/>
</dbReference>
<evidence type="ECO:0000256" key="5">
    <source>
        <dbReference type="ARBA" id="ARBA00023242"/>
    </source>
</evidence>
<accession>H2YJS5</accession>
<dbReference type="Pfam" id="PF17407">
    <property type="entry name" value="Nrap_D6"/>
    <property type="match status" value="1"/>
</dbReference>
<protein>
    <recommendedName>
        <fullName evidence="3 7">Nucleolar protein 6</fullName>
    </recommendedName>
</protein>
<evidence type="ECO:0000256" key="6">
    <source>
        <dbReference type="ARBA" id="ARBA00035000"/>
    </source>
</evidence>
<dbReference type="FunFam" id="1.10.1410.10:FF:000005">
    <property type="entry name" value="Nucleolar protein 6"/>
    <property type="match status" value="1"/>
</dbReference>
<reference evidence="14" key="3">
    <citation type="submission" date="2025-09" db="UniProtKB">
        <authorList>
            <consortium name="Ensembl"/>
        </authorList>
    </citation>
    <scope>IDENTIFICATION</scope>
</reference>
<comment type="function">
    <text evidence="6">Part of the small subunit (SSU) processome, first precursor of the small eukaryotic ribosomal subunit. During the assembly of the SSU processome in the nucleolus, many ribosome biogenesis factors, an RNA chaperone and ribosomal proteins associate with the nascent pre-rRNA and work in concert to generate RNA folding, modifications, rearrangements and cleavage as well as targeted degradation of pre-ribosomal RNA by the RNA exosome.</text>
</comment>
<evidence type="ECO:0000256" key="7">
    <source>
        <dbReference type="RuleBase" id="RU364032"/>
    </source>
</evidence>
<organism evidence="14 15">
    <name type="scientific">Ciona savignyi</name>
    <name type="common">Pacific transparent sea squirt</name>
    <dbReference type="NCBI Taxonomy" id="51511"/>
    <lineage>
        <taxon>Eukaryota</taxon>
        <taxon>Metazoa</taxon>
        <taxon>Chordata</taxon>
        <taxon>Tunicata</taxon>
        <taxon>Ascidiacea</taxon>
        <taxon>Phlebobranchia</taxon>
        <taxon>Cionidae</taxon>
        <taxon>Ciona</taxon>
    </lineage>
</organism>
<dbReference type="FunCoup" id="H2YJS5">
    <property type="interactions" value="514"/>
</dbReference>
<feature type="domain" description="Nrap protein" evidence="9">
    <location>
        <begin position="263"/>
        <end position="396"/>
    </location>
</feature>
<evidence type="ECO:0000256" key="2">
    <source>
        <dbReference type="ARBA" id="ARBA00006674"/>
    </source>
</evidence>
<dbReference type="PANTHER" id="PTHR17972:SF0">
    <property type="entry name" value="NUCLEOLAR PROTEIN 6"/>
    <property type="match status" value="1"/>
</dbReference>
<comment type="similarity">
    <text evidence="2 7">Belongs to the NRAP family.</text>
</comment>
<evidence type="ECO:0000259" key="13">
    <source>
        <dbReference type="Pfam" id="PF17407"/>
    </source>
</evidence>
<evidence type="ECO:0000256" key="3">
    <source>
        <dbReference type="ARBA" id="ARBA00016437"/>
    </source>
</evidence>
<dbReference type="Pfam" id="PF17405">
    <property type="entry name" value="Nrap_D4"/>
    <property type="match status" value="1"/>
</dbReference>
<dbReference type="AlphaFoldDB" id="H2YJS5"/>
<dbReference type="InterPro" id="IPR005554">
    <property type="entry name" value="NOL6/Upt22"/>
</dbReference>
<dbReference type="InterPro" id="IPR035371">
    <property type="entry name" value="Nrap_D6"/>
</dbReference>
<evidence type="ECO:0000259" key="9">
    <source>
        <dbReference type="Pfam" id="PF17403"/>
    </source>
</evidence>
<dbReference type="STRING" id="51511.ENSCSAVP00000005574"/>
<evidence type="ECO:0000259" key="8">
    <source>
        <dbReference type="Pfam" id="PF03813"/>
    </source>
</evidence>
<dbReference type="Pfam" id="PF17406">
    <property type="entry name" value="Nrap_D5"/>
    <property type="match status" value="1"/>
</dbReference>
<dbReference type="InterPro" id="IPR035370">
    <property type="entry name" value="Nrap_D5"/>
</dbReference>
<dbReference type="Ensembl" id="ENSCSAVT00000005649.1">
    <property type="protein sequence ID" value="ENSCSAVP00000005574.1"/>
    <property type="gene ID" value="ENSCSAVG00000003332.1"/>
</dbReference>
<feature type="domain" description="Nrap protein" evidence="10">
    <location>
        <begin position="401"/>
        <end position="559"/>
    </location>
</feature>
<dbReference type="GO" id="GO:0032040">
    <property type="term" value="C:small-subunit processome"/>
    <property type="evidence" value="ECO:0007669"/>
    <property type="project" value="TreeGrafter"/>
</dbReference>
<dbReference type="GO" id="GO:0006409">
    <property type="term" value="P:tRNA export from nucleus"/>
    <property type="evidence" value="ECO:0007669"/>
    <property type="project" value="TreeGrafter"/>
</dbReference>
<keyword evidence="5 7" id="KW-0539">Nucleus</keyword>
<feature type="domain" description="Nrap protein" evidence="12">
    <location>
        <begin position="778"/>
        <end position="932"/>
    </location>
</feature>
<dbReference type="eggNOG" id="KOG2054">
    <property type="taxonomic scope" value="Eukaryota"/>
</dbReference>